<keyword evidence="9 12" id="KW-0503">Monooxygenase</keyword>
<dbReference type="GO" id="GO:0016020">
    <property type="term" value="C:membrane"/>
    <property type="evidence" value="ECO:0007669"/>
    <property type="project" value="UniProtKB-SubCell"/>
</dbReference>
<evidence type="ECO:0000313" key="15">
    <source>
        <dbReference type="Proteomes" id="UP001457282"/>
    </source>
</evidence>
<evidence type="ECO:0000313" key="14">
    <source>
        <dbReference type="EMBL" id="KAK9911143.1"/>
    </source>
</evidence>
<keyword evidence="3 11" id="KW-0349">Heme</keyword>
<keyword evidence="4 13" id="KW-0812">Transmembrane</keyword>
<dbReference type="SUPFAM" id="SSF48264">
    <property type="entry name" value="Cytochrome P450"/>
    <property type="match status" value="1"/>
</dbReference>
<gene>
    <name evidence="14" type="ORF">M0R45_035066</name>
</gene>
<dbReference type="InterPro" id="IPR017972">
    <property type="entry name" value="Cyt_P450_CS"/>
</dbReference>
<evidence type="ECO:0000256" key="7">
    <source>
        <dbReference type="ARBA" id="ARBA00023002"/>
    </source>
</evidence>
<dbReference type="InterPro" id="IPR002401">
    <property type="entry name" value="Cyt_P450_E_grp-I"/>
</dbReference>
<keyword evidence="10 13" id="KW-0472">Membrane</keyword>
<keyword evidence="7 12" id="KW-0560">Oxidoreductase</keyword>
<organism evidence="14 15">
    <name type="scientific">Rubus argutus</name>
    <name type="common">Southern blackberry</name>
    <dbReference type="NCBI Taxonomy" id="59490"/>
    <lineage>
        <taxon>Eukaryota</taxon>
        <taxon>Viridiplantae</taxon>
        <taxon>Streptophyta</taxon>
        <taxon>Embryophyta</taxon>
        <taxon>Tracheophyta</taxon>
        <taxon>Spermatophyta</taxon>
        <taxon>Magnoliopsida</taxon>
        <taxon>eudicotyledons</taxon>
        <taxon>Gunneridae</taxon>
        <taxon>Pentapetalae</taxon>
        <taxon>rosids</taxon>
        <taxon>fabids</taxon>
        <taxon>Rosales</taxon>
        <taxon>Rosaceae</taxon>
        <taxon>Rosoideae</taxon>
        <taxon>Rosoideae incertae sedis</taxon>
        <taxon>Rubus</taxon>
    </lineage>
</organism>
<keyword evidence="6 13" id="KW-1133">Transmembrane helix</keyword>
<evidence type="ECO:0000256" key="10">
    <source>
        <dbReference type="ARBA" id="ARBA00023136"/>
    </source>
</evidence>
<protein>
    <recommendedName>
        <fullName evidence="16">Cytochrome P450</fullName>
    </recommendedName>
</protein>
<dbReference type="Gene3D" id="1.10.630.10">
    <property type="entry name" value="Cytochrome P450"/>
    <property type="match status" value="1"/>
</dbReference>
<evidence type="ECO:0000256" key="5">
    <source>
        <dbReference type="ARBA" id="ARBA00022723"/>
    </source>
</evidence>
<dbReference type="GO" id="GO:0020037">
    <property type="term" value="F:heme binding"/>
    <property type="evidence" value="ECO:0007669"/>
    <property type="project" value="InterPro"/>
</dbReference>
<evidence type="ECO:0000256" key="9">
    <source>
        <dbReference type="ARBA" id="ARBA00023033"/>
    </source>
</evidence>
<dbReference type="InterPro" id="IPR001128">
    <property type="entry name" value="Cyt_P450"/>
</dbReference>
<comment type="subcellular location">
    <subcellularLocation>
        <location evidence="1">Membrane</location>
        <topology evidence="1">Single-pass membrane protein</topology>
    </subcellularLocation>
</comment>
<evidence type="ECO:0000256" key="8">
    <source>
        <dbReference type="ARBA" id="ARBA00023004"/>
    </source>
</evidence>
<dbReference type="GO" id="GO:0004497">
    <property type="term" value="F:monooxygenase activity"/>
    <property type="evidence" value="ECO:0007669"/>
    <property type="project" value="UniProtKB-KW"/>
</dbReference>
<dbReference type="PANTHER" id="PTHR24282">
    <property type="entry name" value="CYTOCHROME P450 FAMILY MEMBER"/>
    <property type="match status" value="1"/>
</dbReference>
<dbReference type="GO" id="GO:0005506">
    <property type="term" value="F:iron ion binding"/>
    <property type="evidence" value="ECO:0007669"/>
    <property type="project" value="InterPro"/>
</dbReference>
<proteinExistence type="inferred from homology"/>
<dbReference type="Proteomes" id="UP001457282">
    <property type="component" value="Unassembled WGS sequence"/>
</dbReference>
<dbReference type="EMBL" id="JBEDUW010000007">
    <property type="protein sequence ID" value="KAK9911143.1"/>
    <property type="molecule type" value="Genomic_DNA"/>
</dbReference>
<dbReference type="PROSITE" id="PS00086">
    <property type="entry name" value="CYTOCHROME_P450"/>
    <property type="match status" value="1"/>
</dbReference>
<dbReference type="GO" id="GO:0016705">
    <property type="term" value="F:oxidoreductase activity, acting on paired donors, with incorporation or reduction of molecular oxygen"/>
    <property type="evidence" value="ECO:0007669"/>
    <property type="project" value="InterPro"/>
</dbReference>
<evidence type="ECO:0000256" key="6">
    <source>
        <dbReference type="ARBA" id="ARBA00022989"/>
    </source>
</evidence>
<evidence type="ECO:0000256" key="2">
    <source>
        <dbReference type="ARBA" id="ARBA00010617"/>
    </source>
</evidence>
<keyword evidence="8 11" id="KW-0408">Iron</keyword>
<keyword evidence="5 11" id="KW-0479">Metal-binding</keyword>
<keyword evidence="15" id="KW-1185">Reference proteome</keyword>
<feature type="transmembrane region" description="Helical" evidence="13">
    <location>
        <begin position="7"/>
        <end position="28"/>
    </location>
</feature>
<dbReference type="PRINTS" id="PR00463">
    <property type="entry name" value="EP450I"/>
</dbReference>
<evidence type="ECO:0008006" key="16">
    <source>
        <dbReference type="Google" id="ProtNLM"/>
    </source>
</evidence>
<dbReference type="PANTHER" id="PTHR24282:SF260">
    <property type="entry name" value="CYTOCHROME P450 714C2-LIKE"/>
    <property type="match status" value="1"/>
</dbReference>
<evidence type="ECO:0000256" key="13">
    <source>
        <dbReference type="SAM" id="Phobius"/>
    </source>
</evidence>
<dbReference type="Pfam" id="PF00067">
    <property type="entry name" value="p450"/>
    <property type="match status" value="1"/>
</dbReference>
<comment type="caution">
    <text evidence="14">The sequence shown here is derived from an EMBL/GenBank/DDBJ whole genome shotgun (WGS) entry which is preliminary data.</text>
</comment>
<evidence type="ECO:0000256" key="1">
    <source>
        <dbReference type="ARBA" id="ARBA00004167"/>
    </source>
</evidence>
<dbReference type="InterPro" id="IPR036396">
    <property type="entry name" value="Cyt_P450_sf"/>
</dbReference>
<name>A0AAW1VS04_RUBAR</name>
<dbReference type="InterPro" id="IPR050665">
    <property type="entry name" value="Cytochrome_P450_Monooxygen"/>
</dbReference>
<dbReference type="AlphaFoldDB" id="A0AAW1VS04"/>
<evidence type="ECO:0000256" key="4">
    <source>
        <dbReference type="ARBA" id="ARBA00022692"/>
    </source>
</evidence>
<comment type="cofactor">
    <cofactor evidence="11">
        <name>heme</name>
        <dbReference type="ChEBI" id="CHEBI:30413"/>
    </cofactor>
</comment>
<feature type="binding site" description="axial binding residue" evidence="11">
    <location>
        <position position="406"/>
    </location>
    <ligand>
        <name>heme</name>
        <dbReference type="ChEBI" id="CHEBI:30413"/>
    </ligand>
    <ligandPart>
        <name>Fe</name>
        <dbReference type="ChEBI" id="CHEBI:18248"/>
    </ligandPart>
</feature>
<sequence length="460" mass="51777">MEAEFAVAAKMIVLSLLVGGFLLFFSYLSSPHIEQWRNEFGPIFLHSNAHMLQLTITDIEFVKEFVVCKSIVLGKPSITSKVLGPLLGKGILSSNGAIWEHQRKIIAPELYLDKVKGMMNLIVDSTTSMLRTWENEIQSQGGIAEVRVDEKLRNLSADIISKACFHSNYHQGEEIFSKIRTLQKVLSKGMMGIEGLTRWFPTNENREIWKLEKEIESLIMKVVKQRSEASSEDDLLQMLLEGAKSSGGFNGISHRKFIVDNCKTIFFAGHETTALVTSWSLMLLALHPDWQARARAEVLEICGDKPPEADMLRSMKVLTMVIQEVLRLYPPAFFVAREVLETVTFKNIMIPKGVFLQLPIPFVHQDPDVWGSDAHKFNPERFANGVIKACKSPQAYMPFGAGSRICVGQHLAMIELKVILSLILSKFSFSLSPAYQHSPAYNVVTEPERGIILRIRRALS</sequence>
<evidence type="ECO:0000256" key="12">
    <source>
        <dbReference type="RuleBase" id="RU000461"/>
    </source>
</evidence>
<comment type="similarity">
    <text evidence="2 12">Belongs to the cytochrome P450 family.</text>
</comment>
<evidence type="ECO:0000256" key="11">
    <source>
        <dbReference type="PIRSR" id="PIRSR602401-1"/>
    </source>
</evidence>
<dbReference type="PRINTS" id="PR00385">
    <property type="entry name" value="P450"/>
</dbReference>
<evidence type="ECO:0000256" key="3">
    <source>
        <dbReference type="ARBA" id="ARBA00022617"/>
    </source>
</evidence>
<accession>A0AAW1VS04</accession>
<reference evidence="14 15" key="1">
    <citation type="journal article" date="2023" name="G3 (Bethesda)">
        <title>A chromosome-length genome assembly and annotation of blackberry (Rubus argutus, cv. 'Hillquist').</title>
        <authorList>
            <person name="Bruna T."/>
            <person name="Aryal R."/>
            <person name="Dudchenko O."/>
            <person name="Sargent D.J."/>
            <person name="Mead D."/>
            <person name="Buti M."/>
            <person name="Cavallini A."/>
            <person name="Hytonen T."/>
            <person name="Andres J."/>
            <person name="Pham M."/>
            <person name="Weisz D."/>
            <person name="Mascagni F."/>
            <person name="Usai G."/>
            <person name="Natali L."/>
            <person name="Bassil N."/>
            <person name="Fernandez G.E."/>
            <person name="Lomsadze A."/>
            <person name="Armour M."/>
            <person name="Olukolu B."/>
            <person name="Poorten T."/>
            <person name="Britton C."/>
            <person name="Davik J."/>
            <person name="Ashrafi H."/>
            <person name="Aiden E.L."/>
            <person name="Borodovsky M."/>
            <person name="Worthington M."/>
        </authorList>
    </citation>
    <scope>NUCLEOTIDE SEQUENCE [LARGE SCALE GENOMIC DNA]</scope>
    <source>
        <strain evidence="14">PI 553951</strain>
    </source>
</reference>